<accession>A0A2S6H7P6</accession>
<dbReference type="EMBL" id="PTIZ01000014">
    <property type="protein sequence ID" value="PPK73440.1"/>
    <property type="molecule type" value="Genomic_DNA"/>
</dbReference>
<sequence>MKELKFSEISLDNFAKIYEEMTNLVRKDLAGEVFFSGSHAEFGEITLYQPKGSNNAIMLQHDKPISETRFDIPEFCISLIA</sequence>
<proteinExistence type="predicted"/>
<dbReference type="Proteomes" id="UP000240010">
    <property type="component" value="Unassembled WGS sequence"/>
</dbReference>
<reference evidence="1 2" key="1">
    <citation type="submission" date="2018-02" db="EMBL/GenBank/DDBJ databases">
        <title>Subsurface microbial communities from deep shales in Ohio and West Virginia, USA.</title>
        <authorList>
            <person name="Wrighton K."/>
        </authorList>
    </citation>
    <scope>NUCLEOTIDE SEQUENCE [LARGE SCALE GENOMIC DNA]</scope>
    <source>
        <strain evidence="1 2">OWC-DMM</strain>
    </source>
</reference>
<gene>
    <name evidence="1" type="ORF">B0F87_11437</name>
</gene>
<protein>
    <submittedName>
        <fullName evidence="1">Uncharacterized protein</fullName>
    </submittedName>
</protein>
<comment type="caution">
    <text evidence="1">The sequence shown here is derived from an EMBL/GenBank/DDBJ whole genome shotgun (WGS) entry which is preliminary data.</text>
</comment>
<name>A0A2S6H7P6_9GAMM</name>
<organism evidence="1 2">
    <name type="scientific">Methylobacter tundripaludum</name>
    <dbReference type="NCBI Taxonomy" id="173365"/>
    <lineage>
        <taxon>Bacteria</taxon>
        <taxon>Pseudomonadati</taxon>
        <taxon>Pseudomonadota</taxon>
        <taxon>Gammaproteobacteria</taxon>
        <taxon>Methylococcales</taxon>
        <taxon>Methylococcaceae</taxon>
        <taxon>Methylobacter</taxon>
    </lineage>
</organism>
<evidence type="ECO:0000313" key="2">
    <source>
        <dbReference type="Proteomes" id="UP000240010"/>
    </source>
</evidence>
<evidence type="ECO:0000313" key="1">
    <source>
        <dbReference type="EMBL" id="PPK73440.1"/>
    </source>
</evidence>
<dbReference type="RefSeq" id="WP_104430251.1">
    <property type="nucleotide sequence ID" value="NZ_PTIZ01000014.1"/>
</dbReference>
<dbReference type="AlphaFoldDB" id="A0A2S6H7P6"/>